<dbReference type="InterPro" id="IPR008136">
    <property type="entry name" value="CinA_C"/>
</dbReference>
<dbReference type="AlphaFoldDB" id="A0A9X0ANW8"/>
<evidence type="ECO:0000313" key="2">
    <source>
        <dbReference type="EMBL" id="KAJ8066236.1"/>
    </source>
</evidence>
<dbReference type="OrthoDB" id="2350783at2759"/>
<reference evidence="2" key="1">
    <citation type="submission" date="2022-11" db="EMBL/GenBank/DDBJ databases">
        <title>Genome Resource of Sclerotinia nivalis Strain SnTB1, a Plant Pathogen Isolated from American Ginseng.</title>
        <authorList>
            <person name="Fan S."/>
        </authorList>
    </citation>
    <scope>NUCLEOTIDE SEQUENCE</scope>
    <source>
        <strain evidence="2">SnTB1</strain>
    </source>
</reference>
<dbReference type="Proteomes" id="UP001152300">
    <property type="component" value="Unassembled WGS sequence"/>
</dbReference>
<name>A0A9X0ANW8_9HELO</name>
<evidence type="ECO:0000259" key="1">
    <source>
        <dbReference type="Pfam" id="PF02464"/>
    </source>
</evidence>
<keyword evidence="3" id="KW-1185">Reference proteome</keyword>
<accession>A0A9X0ANW8</accession>
<evidence type="ECO:0000313" key="3">
    <source>
        <dbReference type="Proteomes" id="UP001152300"/>
    </source>
</evidence>
<comment type="caution">
    <text evidence="2">The sequence shown here is derived from an EMBL/GenBank/DDBJ whole genome shotgun (WGS) entry which is preliminary data.</text>
</comment>
<organism evidence="2 3">
    <name type="scientific">Sclerotinia nivalis</name>
    <dbReference type="NCBI Taxonomy" id="352851"/>
    <lineage>
        <taxon>Eukaryota</taxon>
        <taxon>Fungi</taxon>
        <taxon>Dikarya</taxon>
        <taxon>Ascomycota</taxon>
        <taxon>Pezizomycotina</taxon>
        <taxon>Leotiomycetes</taxon>
        <taxon>Helotiales</taxon>
        <taxon>Sclerotiniaceae</taxon>
        <taxon>Sclerotinia</taxon>
    </lineage>
</organism>
<protein>
    <recommendedName>
        <fullName evidence="1">CinA C-terminal domain-containing protein</fullName>
    </recommendedName>
</protein>
<dbReference type="EMBL" id="JAPEIS010000005">
    <property type="protein sequence ID" value="KAJ8066236.1"/>
    <property type="molecule type" value="Genomic_DNA"/>
</dbReference>
<gene>
    <name evidence="2" type="ORF">OCU04_005319</name>
</gene>
<dbReference type="SUPFAM" id="SSF142433">
    <property type="entry name" value="CinA-like"/>
    <property type="match status" value="1"/>
</dbReference>
<proteinExistence type="predicted"/>
<dbReference type="InterPro" id="IPR036653">
    <property type="entry name" value="CinA-like_C"/>
</dbReference>
<dbReference type="Gene3D" id="3.90.950.20">
    <property type="entry name" value="CinA-like"/>
    <property type="match status" value="1"/>
</dbReference>
<dbReference type="Pfam" id="PF02464">
    <property type="entry name" value="CinA"/>
    <property type="match status" value="1"/>
</dbReference>
<sequence length="213" mass="22823">MKTQFLPQRIFIPSSLFYKHHLFFKPKYIGSRKSLQTMSEAKEFPPQKVREVVIEVMGLLKERGETVSVAETAAGGIISASILSTPGASKVFKGGLTVYTLESRIAFAGWTQEIITSYSGPTPDVVAGIAENVRPKLGSTYCICESGTAGPGASGEGANRQPGYVALAIATENGTYKKDLNTGLGGDREGNMIVFAREALGFLREVLKGNAKI</sequence>
<feature type="domain" description="CinA C-terminal" evidence="1">
    <location>
        <begin position="55"/>
        <end position="207"/>
    </location>
</feature>